<dbReference type="Gene3D" id="3.40.50.10320">
    <property type="entry name" value="LmbE-like"/>
    <property type="match status" value="1"/>
</dbReference>
<dbReference type="InterPro" id="IPR003737">
    <property type="entry name" value="GlcNAc_PI_deacetylase-related"/>
</dbReference>
<dbReference type="Proteomes" id="UP000182125">
    <property type="component" value="Unassembled WGS sequence"/>
</dbReference>
<evidence type="ECO:0000313" key="3">
    <source>
        <dbReference type="Proteomes" id="UP000182125"/>
    </source>
</evidence>
<dbReference type="SUPFAM" id="SSF102588">
    <property type="entry name" value="LmbE-like"/>
    <property type="match status" value="1"/>
</dbReference>
<dbReference type="EMBL" id="CP015105">
    <property type="protein sequence ID" value="ASJ13148.1"/>
    <property type="molecule type" value="Genomic_DNA"/>
</dbReference>
<accession>A0A1I0Q0P5</accession>
<dbReference type="PANTHER" id="PTHR12993:SF11">
    <property type="entry name" value="N-ACETYLGLUCOSAMINYL-PHOSPHATIDYLINOSITOL DE-N-ACETYLASE"/>
    <property type="match status" value="1"/>
</dbReference>
<dbReference type="Proteomes" id="UP000250136">
    <property type="component" value="Chromosome"/>
</dbReference>
<reference evidence="2 3" key="2">
    <citation type="submission" date="2016-10" db="EMBL/GenBank/DDBJ databases">
        <authorList>
            <person name="de Groot N.N."/>
        </authorList>
    </citation>
    <scope>NUCLEOTIDE SEQUENCE [LARGE SCALE GENOMIC DNA]</scope>
    <source>
        <strain evidence="2 3">OGL-20</strain>
    </source>
</reference>
<dbReference type="PANTHER" id="PTHR12993">
    <property type="entry name" value="N-ACETYLGLUCOSAMINYL-PHOSPHATIDYLINOSITOL DE-N-ACETYLASE-RELATED"/>
    <property type="match status" value="1"/>
</dbReference>
<evidence type="ECO:0000313" key="1">
    <source>
        <dbReference type="EMBL" id="ASJ13148.1"/>
    </source>
</evidence>
<keyword evidence="4" id="KW-1185">Reference proteome</keyword>
<dbReference type="InterPro" id="IPR024078">
    <property type="entry name" value="LmbE-like_dom_sf"/>
</dbReference>
<proteinExistence type="predicted"/>
<sequence length="265" mass="29853">MKPFLLARAKLRGVSPGEFRALLKEALGFDVERPFDGVRRILCVQPHPDDCELAVGGTLAKLSREGREITYLTLTDGSAGSREVPPEKLKEVRREEQERAAEIIGVKKLLWLNYHDTRLPHSGEVRNEILRIIRSEKPHLVLAPDPWLPYDVHPDHRNAGLLTGEAAFFSALPSVGEGEPWEVRLLGFYYTDNPNYIEDIGDFLKLKLKALKAHKSQFGSEWSSWEVFVKSIARFYGEIAGFKYGEGLKILPTVLFHANPLAGVL</sequence>
<organism evidence="2 3">
    <name type="scientific">Thermococcus thioreducens</name>
    <dbReference type="NCBI Taxonomy" id="277988"/>
    <lineage>
        <taxon>Archaea</taxon>
        <taxon>Methanobacteriati</taxon>
        <taxon>Methanobacteriota</taxon>
        <taxon>Thermococci</taxon>
        <taxon>Thermococcales</taxon>
        <taxon>Thermococcaceae</taxon>
        <taxon>Thermococcus</taxon>
    </lineage>
</organism>
<dbReference type="GeneID" id="33334705"/>
<reference evidence="1 4" key="1">
    <citation type="submission" date="2016-04" db="EMBL/GenBank/DDBJ databases">
        <title>Complete genome sequence of Thermococcus thioreducens type strain OGL-20P.</title>
        <authorList>
            <person name="Oger P.M."/>
        </authorList>
    </citation>
    <scope>NUCLEOTIDE SEQUENCE [LARGE SCALE GENOMIC DNA]</scope>
    <source>
        <strain evidence="1 4">OGL-20P</strain>
    </source>
</reference>
<gene>
    <name evidence="1" type="ORF">A3L14_09725</name>
    <name evidence="2" type="ORF">SAMN05216170_2044</name>
</gene>
<protein>
    <submittedName>
        <fullName evidence="1">Diacetylchitobiose deacetylase</fullName>
    </submittedName>
    <submittedName>
        <fullName evidence="2">N-acetylglucosaminyl deacetylase, LmbE family</fullName>
    </submittedName>
</protein>
<dbReference type="EMBL" id="FOIW01000003">
    <property type="protein sequence ID" value="SEW20073.1"/>
    <property type="molecule type" value="Genomic_DNA"/>
</dbReference>
<name>A0A1I0Q0P5_9EURY</name>
<evidence type="ECO:0000313" key="4">
    <source>
        <dbReference type="Proteomes" id="UP000250136"/>
    </source>
</evidence>
<dbReference type="Pfam" id="PF02585">
    <property type="entry name" value="PIG-L"/>
    <property type="match status" value="1"/>
</dbReference>
<dbReference type="RefSeq" id="WP_074631500.1">
    <property type="nucleotide sequence ID" value="NZ_CP015105.1"/>
</dbReference>
<evidence type="ECO:0000313" key="2">
    <source>
        <dbReference type="EMBL" id="SEW20073.1"/>
    </source>
</evidence>
<dbReference type="GO" id="GO:0016811">
    <property type="term" value="F:hydrolase activity, acting on carbon-nitrogen (but not peptide) bonds, in linear amides"/>
    <property type="evidence" value="ECO:0007669"/>
    <property type="project" value="TreeGrafter"/>
</dbReference>
<dbReference type="OrthoDB" id="70547at2157"/>
<dbReference type="AlphaFoldDB" id="A0A1I0Q0P5"/>
<dbReference type="KEGG" id="ttd:A3L14_09725"/>